<evidence type="ECO:0000256" key="2">
    <source>
        <dbReference type="ARBA" id="ARBA00022679"/>
    </source>
</evidence>
<comment type="pathway">
    <text evidence="3">Protein modification; protein glycosylation.</text>
</comment>
<protein>
    <recommendedName>
        <fullName evidence="3">L-Fucosyltransferase</fullName>
        <ecNumber evidence="3">2.4.1.-</ecNumber>
    </recommendedName>
</protein>
<dbReference type="Proteomes" id="UP000046393">
    <property type="component" value="Unplaced"/>
</dbReference>
<comment type="similarity">
    <text evidence="3">Belongs to the glycosyltransferase 11 family.</text>
</comment>
<dbReference type="AlphaFoldDB" id="A0A0N5AN99"/>
<keyword evidence="3" id="KW-0325">Glycoprotein</keyword>
<organism evidence="4 5">
    <name type="scientific">Syphacia muris</name>
    <dbReference type="NCBI Taxonomy" id="451379"/>
    <lineage>
        <taxon>Eukaryota</taxon>
        <taxon>Metazoa</taxon>
        <taxon>Ecdysozoa</taxon>
        <taxon>Nematoda</taxon>
        <taxon>Chromadorea</taxon>
        <taxon>Rhabditida</taxon>
        <taxon>Spirurina</taxon>
        <taxon>Oxyuridomorpha</taxon>
        <taxon>Oxyuroidea</taxon>
        <taxon>Oxyuridae</taxon>
        <taxon>Syphacia</taxon>
    </lineage>
</organism>
<dbReference type="UniPathway" id="UPA00378"/>
<sequence length="407" mass="47359">MIYYITARRRGLATALIAVTFLLLWTITLLFDTSIRYNYKTESGKITGISHGRRFSLFVDDVIFDQPWSIDNVTSINDVNYFLTNTQNRYIISDFTYSPGSLGNLMFQYATLKSLALNYTAELLVPINCKLRRAFSLNVTFISEDVFDKLFKLFKTNRTNFQICCKYYPPSTYQIFNTPGHHIEFLTGYFQSFRYFHPQYETVIRNEFKFLPEIQTKAKNLINTAKNLKLIPNNSAKFNHMSRSNRTNISYETNITYVGLHVRMGVDVTLNIKNVAHGHTTATKEYFMHAMDYFRNKYGNVLFIIASDNPNWVRREIKPQAHVLFVEVMNASSGEIYVLKTHQREIDLATLTLCNATILSTGTFSWWAGYLANGEAIYYQNWPLKDSVLDFMVQKSDFFMPTWISME</sequence>
<keyword evidence="3" id="KW-0333">Golgi apparatus</keyword>
<keyword evidence="3" id="KW-0735">Signal-anchor</keyword>
<comment type="subcellular location">
    <subcellularLocation>
        <location evidence="3">Golgi apparatus</location>
        <location evidence="3">Golgi stack membrane</location>
        <topology evidence="3">Single-pass type II membrane protein</topology>
    </subcellularLocation>
</comment>
<keyword evidence="1 3" id="KW-0328">Glycosyltransferase</keyword>
<dbReference type="InterPro" id="IPR002516">
    <property type="entry name" value="Glyco_trans_11"/>
</dbReference>
<dbReference type="EC" id="2.4.1.-" evidence="3"/>
<feature type="transmembrane region" description="Helical" evidence="3">
    <location>
        <begin position="12"/>
        <end position="31"/>
    </location>
</feature>
<dbReference type="WBParaSite" id="SMUV_0000608101-mRNA-1">
    <property type="protein sequence ID" value="SMUV_0000608101-mRNA-1"/>
    <property type="gene ID" value="SMUV_0000608101"/>
</dbReference>
<proteinExistence type="inferred from homology"/>
<evidence type="ECO:0000256" key="1">
    <source>
        <dbReference type="ARBA" id="ARBA00022676"/>
    </source>
</evidence>
<dbReference type="GO" id="GO:0008107">
    <property type="term" value="F:galactoside 2-alpha-L-fucosyltransferase activity"/>
    <property type="evidence" value="ECO:0007669"/>
    <property type="project" value="InterPro"/>
</dbReference>
<keyword evidence="2 3" id="KW-0808">Transferase</keyword>
<evidence type="ECO:0000256" key="3">
    <source>
        <dbReference type="RuleBase" id="RU363129"/>
    </source>
</evidence>
<keyword evidence="3" id="KW-0812">Transmembrane</keyword>
<keyword evidence="3" id="KW-1133">Transmembrane helix</keyword>
<accession>A0A0N5AN99</accession>
<reference evidence="5" key="1">
    <citation type="submission" date="2017-02" db="UniProtKB">
        <authorList>
            <consortium name="WormBaseParasite"/>
        </authorList>
    </citation>
    <scope>IDENTIFICATION</scope>
</reference>
<dbReference type="STRING" id="451379.A0A0N5AN99"/>
<evidence type="ECO:0000313" key="4">
    <source>
        <dbReference type="Proteomes" id="UP000046393"/>
    </source>
</evidence>
<evidence type="ECO:0000313" key="5">
    <source>
        <dbReference type="WBParaSite" id="SMUV_0000608101-mRNA-1"/>
    </source>
</evidence>
<dbReference type="CDD" id="cd11301">
    <property type="entry name" value="Fut1_Fut2_like"/>
    <property type="match status" value="1"/>
</dbReference>
<keyword evidence="3" id="KW-0472">Membrane</keyword>
<dbReference type="PANTHER" id="PTHR11927">
    <property type="entry name" value="GALACTOSIDE 2-L-FUCOSYLTRANSFERASE"/>
    <property type="match status" value="1"/>
</dbReference>
<dbReference type="Pfam" id="PF01531">
    <property type="entry name" value="Glyco_transf_11"/>
    <property type="match status" value="1"/>
</dbReference>
<dbReference type="PANTHER" id="PTHR11927:SF9">
    <property type="entry name" value="L-FUCOSYLTRANSFERASE"/>
    <property type="match status" value="1"/>
</dbReference>
<name>A0A0N5AN99_9BILA</name>
<dbReference type="GO" id="GO:0032580">
    <property type="term" value="C:Golgi cisterna membrane"/>
    <property type="evidence" value="ECO:0007669"/>
    <property type="project" value="UniProtKB-SubCell"/>
</dbReference>
<dbReference type="GO" id="GO:0005975">
    <property type="term" value="P:carbohydrate metabolic process"/>
    <property type="evidence" value="ECO:0007669"/>
    <property type="project" value="InterPro"/>
</dbReference>
<keyword evidence="4" id="KW-1185">Reference proteome</keyword>